<evidence type="ECO:0000256" key="1">
    <source>
        <dbReference type="SAM" id="Phobius"/>
    </source>
</evidence>
<reference evidence="2 3" key="1">
    <citation type="submission" date="2019-06" db="EMBL/GenBank/DDBJ databases">
        <title>Sequencing the genomes of 1000 actinobacteria strains.</title>
        <authorList>
            <person name="Klenk H.-P."/>
        </authorList>
    </citation>
    <scope>NUCLEOTIDE SEQUENCE [LARGE SCALE GENOMIC DNA]</scope>
    <source>
        <strain evidence="2 3">DSM 25218</strain>
    </source>
</reference>
<organism evidence="2 3">
    <name type="scientific">Nocardioides albertanoniae</name>
    <dbReference type="NCBI Taxonomy" id="1175486"/>
    <lineage>
        <taxon>Bacteria</taxon>
        <taxon>Bacillati</taxon>
        <taxon>Actinomycetota</taxon>
        <taxon>Actinomycetes</taxon>
        <taxon>Propionibacteriales</taxon>
        <taxon>Nocardioidaceae</taxon>
        <taxon>Nocardioides</taxon>
    </lineage>
</organism>
<keyword evidence="3" id="KW-1185">Reference proteome</keyword>
<dbReference type="AlphaFoldDB" id="A0A543A9K3"/>
<feature type="transmembrane region" description="Helical" evidence="1">
    <location>
        <begin position="27"/>
        <end position="57"/>
    </location>
</feature>
<keyword evidence="1" id="KW-0472">Membrane</keyword>
<feature type="transmembrane region" description="Helical" evidence="1">
    <location>
        <begin position="157"/>
        <end position="181"/>
    </location>
</feature>
<comment type="caution">
    <text evidence="2">The sequence shown here is derived from an EMBL/GenBank/DDBJ whole genome shotgun (WGS) entry which is preliminary data.</text>
</comment>
<sequence length="182" mass="18587">MVRAYVCPGAVTPASSSSVRPVSLVEVIVALVIAFGIAGIIVPILPGGALLVAAAILGWAIWLGETTGWVIFGISAALIAVGLITKYAIPGKHLKDSGMPLSTQVAGGLLAIVGFFVIPVVGIFVGFPLGIFLAELRRHGGDTVAAKTSTWTALKAVGLFILIDAIAATLATITWVVGLFLT</sequence>
<evidence type="ECO:0000313" key="2">
    <source>
        <dbReference type="EMBL" id="TQL69136.1"/>
    </source>
</evidence>
<feature type="transmembrane region" description="Helical" evidence="1">
    <location>
        <begin position="69"/>
        <end position="89"/>
    </location>
</feature>
<keyword evidence="1" id="KW-0812">Transmembrane</keyword>
<dbReference type="InterPro" id="IPR007403">
    <property type="entry name" value="DUF456"/>
</dbReference>
<dbReference type="Proteomes" id="UP000320209">
    <property type="component" value="Unassembled WGS sequence"/>
</dbReference>
<evidence type="ECO:0000313" key="3">
    <source>
        <dbReference type="Proteomes" id="UP000320209"/>
    </source>
</evidence>
<feature type="transmembrane region" description="Helical" evidence="1">
    <location>
        <begin position="109"/>
        <end position="136"/>
    </location>
</feature>
<evidence type="ECO:0008006" key="4">
    <source>
        <dbReference type="Google" id="ProtNLM"/>
    </source>
</evidence>
<protein>
    <recommendedName>
        <fullName evidence="4">DUF456 domain-containing protein</fullName>
    </recommendedName>
</protein>
<name>A0A543A9K3_9ACTN</name>
<dbReference type="EMBL" id="VFOV01000001">
    <property type="protein sequence ID" value="TQL69136.1"/>
    <property type="molecule type" value="Genomic_DNA"/>
</dbReference>
<accession>A0A543A9K3</accession>
<gene>
    <name evidence="2" type="ORF">FB381_3038</name>
</gene>
<proteinExistence type="predicted"/>
<dbReference type="Pfam" id="PF04306">
    <property type="entry name" value="DUF456"/>
    <property type="match status" value="1"/>
</dbReference>
<keyword evidence="1" id="KW-1133">Transmembrane helix</keyword>